<dbReference type="GO" id="GO:0005576">
    <property type="term" value="C:extracellular region"/>
    <property type="evidence" value="ECO:0007669"/>
    <property type="project" value="UniProtKB-SubCell"/>
</dbReference>
<comment type="caution">
    <text evidence="5">Lacks conserved residue(s) required for the propagation of feature annotation.</text>
</comment>
<organism evidence="8 9">
    <name type="scientific">Epichloe festucae (strain Fl1)</name>
    <dbReference type="NCBI Taxonomy" id="877507"/>
    <lineage>
        <taxon>Eukaryota</taxon>
        <taxon>Fungi</taxon>
        <taxon>Dikarya</taxon>
        <taxon>Ascomycota</taxon>
        <taxon>Pezizomycotina</taxon>
        <taxon>Sordariomycetes</taxon>
        <taxon>Hypocreomycetidae</taxon>
        <taxon>Hypocreales</taxon>
        <taxon>Clavicipitaceae</taxon>
        <taxon>Epichloe</taxon>
    </lineage>
</organism>
<name>A0A7S9KU55_EPIFF</name>
<evidence type="ECO:0000256" key="2">
    <source>
        <dbReference type="ARBA" id="ARBA00022525"/>
    </source>
</evidence>
<proteinExistence type="predicted"/>
<evidence type="ECO:0000259" key="7">
    <source>
        <dbReference type="PROSITE" id="PS51895"/>
    </source>
</evidence>
<dbReference type="InterPro" id="IPR032382">
    <property type="entry name" value="AltA1"/>
</dbReference>
<dbReference type="AlphaFoldDB" id="A0A7S9KU55"/>
<dbReference type="Pfam" id="PF16541">
    <property type="entry name" value="AltA1"/>
    <property type="match status" value="1"/>
</dbReference>
<evidence type="ECO:0000256" key="5">
    <source>
        <dbReference type="PROSITE-ProRule" id="PRU01243"/>
    </source>
</evidence>
<comment type="subcellular location">
    <subcellularLocation>
        <location evidence="1">Secreted</location>
    </subcellularLocation>
</comment>
<accession>A0A7S9KU55</accession>
<gene>
    <name evidence="8" type="ORF">C2857_000932</name>
</gene>
<evidence type="ECO:0000256" key="3">
    <source>
        <dbReference type="ARBA" id="ARBA00022729"/>
    </source>
</evidence>
<feature type="domain" description="AA1-like" evidence="7">
    <location>
        <begin position="17"/>
        <end position="135"/>
    </location>
</feature>
<reference evidence="8 9" key="1">
    <citation type="journal article" date="2018" name="PLoS Genet.">
        <title>Repeat elements organise 3D genome structure and mediate transcription in the filamentous fungus Epichloe festucae.</title>
        <authorList>
            <person name="Winter D.J."/>
            <person name="Ganley A.R.D."/>
            <person name="Young C.A."/>
            <person name="Liachko I."/>
            <person name="Schardl C.L."/>
            <person name="Dupont P.Y."/>
            <person name="Berry D."/>
            <person name="Ram A."/>
            <person name="Scott B."/>
            <person name="Cox M.P."/>
        </authorList>
    </citation>
    <scope>NUCLEOTIDE SEQUENCE [LARGE SCALE GENOMIC DNA]</scope>
    <source>
        <strain evidence="8 9">Fl1</strain>
    </source>
</reference>
<sequence>MKFSTILGLAAASAAPAASEDMVIDKLTLDSIHNHTIDYVYFELSGKNSGKNATGLICDVSNLVYPEPTHATQCGNSKYYFQLLPGTDGHQYRLSILHDDDGLVLGSANVPTRCIRVRYGTLCGQKRDPVSISLV</sequence>
<dbReference type="EMBL" id="CP031388">
    <property type="protein sequence ID" value="QPH04156.1"/>
    <property type="molecule type" value="Genomic_DNA"/>
</dbReference>
<dbReference type="OrthoDB" id="3928926at2759"/>
<protein>
    <recommendedName>
        <fullName evidence="7">AA1-like domain-containing protein</fullName>
    </recommendedName>
</protein>
<dbReference type="PROSITE" id="PS51895">
    <property type="entry name" value="AA1"/>
    <property type="match status" value="1"/>
</dbReference>
<evidence type="ECO:0000313" key="8">
    <source>
        <dbReference type="EMBL" id="QPH04156.1"/>
    </source>
</evidence>
<dbReference type="Gene3D" id="2.40.350.20">
    <property type="match status" value="1"/>
</dbReference>
<keyword evidence="4" id="KW-1015">Disulfide bond</keyword>
<feature type="signal peptide" evidence="6">
    <location>
        <begin position="1"/>
        <end position="19"/>
    </location>
</feature>
<keyword evidence="3 6" id="KW-0732">Signal</keyword>
<evidence type="ECO:0000256" key="6">
    <source>
        <dbReference type="SAM" id="SignalP"/>
    </source>
</evidence>
<dbReference type="Proteomes" id="UP000594364">
    <property type="component" value="Chromosome 4"/>
</dbReference>
<evidence type="ECO:0000313" key="9">
    <source>
        <dbReference type="Proteomes" id="UP000594364"/>
    </source>
</evidence>
<keyword evidence="9" id="KW-1185">Reference proteome</keyword>
<evidence type="ECO:0000256" key="1">
    <source>
        <dbReference type="ARBA" id="ARBA00004613"/>
    </source>
</evidence>
<evidence type="ECO:0000256" key="4">
    <source>
        <dbReference type="ARBA" id="ARBA00023157"/>
    </source>
</evidence>
<feature type="chain" id="PRO_5033995162" description="AA1-like domain-containing protein" evidence="6">
    <location>
        <begin position="20"/>
        <end position="135"/>
    </location>
</feature>
<keyword evidence="2" id="KW-0964">Secreted</keyword>